<keyword evidence="2" id="KW-1185">Reference proteome</keyword>
<dbReference type="InterPro" id="IPR021327">
    <property type="entry name" value="DUF2934"/>
</dbReference>
<dbReference type="RefSeq" id="WP_285869340.1">
    <property type="nucleotide sequence ID" value="NZ_JARFYM010000010.1"/>
</dbReference>
<comment type="caution">
    <text evidence="1">The sequence shown here is derived from an EMBL/GenBank/DDBJ whole genome shotgun (WGS) entry which is preliminary data.</text>
</comment>
<evidence type="ECO:0000313" key="1">
    <source>
        <dbReference type="EMBL" id="MDL2400265.1"/>
    </source>
</evidence>
<accession>A0ABT7JWX9</accession>
<protein>
    <submittedName>
        <fullName evidence="1">DUF2934 domain-containing protein</fullName>
    </submittedName>
</protein>
<dbReference type="Pfam" id="PF11154">
    <property type="entry name" value="DUF2934"/>
    <property type="match status" value="1"/>
</dbReference>
<reference evidence="1" key="1">
    <citation type="submission" date="2023-06" db="EMBL/GenBank/DDBJ databases">
        <title>Phylogenetic Diversity of Rhizobium strains.</title>
        <authorList>
            <person name="Moura F.T."/>
            <person name="Helene L.C.F."/>
            <person name="Hungria M."/>
        </authorList>
    </citation>
    <scope>NUCLEOTIDE SEQUENCE</scope>
    <source>
        <strain evidence="1">CCGE526</strain>
    </source>
</reference>
<dbReference type="Proteomes" id="UP001172645">
    <property type="component" value="Unassembled WGS sequence"/>
</dbReference>
<sequence length="70" mass="8120">MPTEQGHEWIKKRAYSLWEEAGRPHGRDQDHWNQAAAEREYLERTQASVDGKEVLVKYKKKTAPGKKAKA</sequence>
<name>A0ABT7JWX9_9HYPH</name>
<proteinExistence type="predicted"/>
<dbReference type="EMBL" id="JARFYM010000010">
    <property type="protein sequence ID" value="MDL2400265.1"/>
    <property type="molecule type" value="Genomic_DNA"/>
</dbReference>
<gene>
    <name evidence="1" type="ORF">PY649_15260</name>
</gene>
<evidence type="ECO:0000313" key="2">
    <source>
        <dbReference type="Proteomes" id="UP001172645"/>
    </source>
</evidence>
<organism evidence="1 2">
    <name type="scientific">Rhizobium mayense</name>
    <dbReference type="NCBI Taxonomy" id="1312184"/>
    <lineage>
        <taxon>Bacteria</taxon>
        <taxon>Pseudomonadati</taxon>
        <taxon>Pseudomonadota</taxon>
        <taxon>Alphaproteobacteria</taxon>
        <taxon>Hyphomicrobiales</taxon>
        <taxon>Rhizobiaceae</taxon>
        <taxon>Rhizobium/Agrobacterium group</taxon>
        <taxon>Rhizobium</taxon>
    </lineage>
</organism>